<evidence type="ECO:0000256" key="7">
    <source>
        <dbReference type="ARBA" id="ARBA00022833"/>
    </source>
</evidence>
<dbReference type="InterPro" id="IPR042089">
    <property type="entry name" value="Peptidase_M13_dom_2"/>
</dbReference>
<dbReference type="SUPFAM" id="SSF55486">
    <property type="entry name" value="Metalloproteases ('zincins'), catalytic domain"/>
    <property type="match status" value="1"/>
</dbReference>
<dbReference type="OrthoDB" id="6475849at2759"/>
<dbReference type="PANTHER" id="PTHR11733:SF224">
    <property type="entry name" value="NEPRILYSIN-2"/>
    <property type="match status" value="1"/>
</dbReference>
<dbReference type="Gene3D" id="3.40.390.10">
    <property type="entry name" value="Collagenase (Catalytic Domain)"/>
    <property type="match status" value="1"/>
</dbReference>
<keyword evidence="5" id="KW-0479">Metal-binding</keyword>
<dbReference type="GO" id="GO:0046872">
    <property type="term" value="F:metal ion binding"/>
    <property type="evidence" value="ECO:0007669"/>
    <property type="project" value="UniProtKB-KW"/>
</dbReference>
<dbReference type="GO" id="GO:0004222">
    <property type="term" value="F:metalloendopeptidase activity"/>
    <property type="evidence" value="ECO:0007669"/>
    <property type="project" value="InterPro"/>
</dbReference>
<dbReference type="InterPro" id="IPR018497">
    <property type="entry name" value="Peptidase_M13_C"/>
</dbReference>
<protein>
    <recommendedName>
        <fullName evidence="13">Neprilysin</fullName>
    </recommendedName>
</protein>
<dbReference type="PROSITE" id="PS51885">
    <property type="entry name" value="NEPRILYSIN"/>
    <property type="match status" value="1"/>
</dbReference>
<keyword evidence="6" id="KW-0378">Hydrolase</keyword>
<organism evidence="11 12">
    <name type="scientific">Ignelater luminosus</name>
    <name type="common">Cucubano</name>
    <name type="synonym">Pyrophorus luminosus</name>
    <dbReference type="NCBI Taxonomy" id="2038154"/>
    <lineage>
        <taxon>Eukaryota</taxon>
        <taxon>Metazoa</taxon>
        <taxon>Ecdysozoa</taxon>
        <taxon>Arthropoda</taxon>
        <taxon>Hexapoda</taxon>
        <taxon>Insecta</taxon>
        <taxon>Pterygota</taxon>
        <taxon>Neoptera</taxon>
        <taxon>Endopterygota</taxon>
        <taxon>Coleoptera</taxon>
        <taxon>Polyphaga</taxon>
        <taxon>Elateriformia</taxon>
        <taxon>Elateroidea</taxon>
        <taxon>Elateridae</taxon>
        <taxon>Agrypninae</taxon>
        <taxon>Pyrophorini</taxon>
        <taxon>Ignelater</taxon>
    </lineage>
</organism>
<dbReference type="CDD" id="cd08662">
    <property type="entry name" value="M13"/>
    <property type="match status" value="1"/>
</dbReference>
<gene>
    <name evidence="11" type="ORF">ILUMI_04169</name>
</gene>
<evidence type="ECO:0000259" key="9">
    <source>
        <dbReference type="Pfam" id="PF01431"/>
    </source>
</evidence>
<dbReference type="PANTHER" id="PTHR11733">
    <property type="entry name" value="ZINC METALLOPROTEASE FAMILY M13 NEPRILYSIN-RELATED"/>
    <property type="match status" value="1"/>
</dbReference>
<dbReference type="AlphaFoldDB" id="A0A8K0D9M0"/>
<keyword evidence="12" id="KW-1185">Reference proteome</keyword>
<keyword evidence="8" id="KW-0482">Metalloprotease</keyword>
<dbReference type="Pfam" id="PF05649">
    <property type="entry name" value="Peptidase_M13_N"/>
    <property type="match status" value="1"/>
</dbReference>
<evidence type="ECO:0008006" key="13">
    <source>
        <dbReference type="Google" id="ProtNLM"/>
    </source>
</evidence>
<dbReference type="PRINTS" id="PR00786">
    <property type="entry name" value="NEPRILYSIN"/>
</dbReference>
<dbReference type="GO" id="GO:0016485">
    <property type="term" value="P:protein processing"/>
    <property type="evidence" value="ECO:0007669"/>
    <property type="project" value="TreeGrafter"/>
</dbReference>
<comment type="subcellular location">
    <subcellularLocation>
        <location evidence="2">Cell membrane</location>
        <topology evidence="2">Single-pass type II membrane protein</topology>
    </subcellularLocation>
</comment>
<evidence type="ECO:0000313" key="11">
    <source>
        <dbReference type="EMBL" id="KAF2902018.1"/>
    </source>
</evidence>
<dbReference type="InterPro" id="IPR008753">
    <property type="entry name" value="Peptidase_M13_N"/>
</dbReference>
<feature type="domain" description="Peptidase M13 C-terminal" evidence="9">
    <location>
        <begin position="102"/>
        <end position="307"/>
    </location>
</feature>
<dbReference type="Gene3D" id="1.10.1380.10">
    <property type="entry name" value="Neutral endopeptidase , domain2"/>
    <property type="match status" value="1"/>
</dbReference>
<evidence type="ECO:0000256" key="1">
    <source>
        <dbReference type="ARBA" id="ARBA00001947"/>
    </source>
</evidence>
<dbReference type="GO" id="GO:0005886">
    <property type="term" value="C:plasma membrane"/>
    <property type="evidence" value="ECO:0007669"/>
    <property type="project" value="UniProtKB-SubCell"/>
</dbReference>
<evidence type="ECO:0000256" key="2">
    <source>
        <dbReference type="ARBA" id="ARBA00004401"/>
    </source>
</evidence>
<comment type="cofactor">
    <cofactor evidence="1">
        <name>Zn(2+)</name>
        <dbReference type="ChEBI" id="CHEBI:29105"/>
    </cofactor>
</comment>
<evidence type="ECO:0000256" key="6">
    <source>
        <dbReference type="ARBA" id="ARBA00022801"/>
    </source>
</evidence>
<proteinExistence type="inferred from homology"/>
<reference evidence="11" key="1">
    <citation type="submission" date="2019-08" db="EMBL/GenBank/DDBJ databases">
        <title>The genome of the North American firefly Photinus pyralis.</title>
        <authorList>
            <consortium name="Photinus pyralis genome working group"/>
            <person name="Fallon T.R."/>
            <person name="Sander Lower S.E."/>
            <person name="Weng J.-K."/>
        </authorList>
    </citation>
    <scope>NUCLEOTIDE SEQUENCE</scope>
    <source>
        <strain evidence="11">TRF0915ILg1</strain>
        <tissue evidence="11">Whole body</tissue>
    </source>
</reference>
<evidence type="ECO:0000259" key="10">
    <source>
        <dbReference type="Pfam" id="PF05649"/>
    </source>
</evidence>
<keyword evidence="4" id="KW-0645">Protease</keyword>
<dbReference type="Proteomes" id="UP000801492">
    <property type="component" value="Unassembled WGS sequence"/>
</dbReference>
<evidence type="ECO:0000256" key="4">
    <source>
        <dbReference type="ARBA" id="ARBA00022670"/>
    </source>
</evidence>
<dbReference type="EMBL" id="VTPC01001418">
    <property type="protein sequence ID" value="KAF2902018.1"/>
    <property type="molecule type" value="Genomic_DNA"/>
</dbReference>
<dbReference type="InterPro" id="IPR000718">
    <property type="entry name" value="Peptidase_M13"/>
</dbReference>
<dbReference type="Pfam" id="PF01431">
    <property type="entry name" value="Peptidase_M13"/>
    <property type="match status" value="1"/>
</dbReference>
<evidence type="ECO:0000256" key="5">
    <source>
        <dbReference type="ARBA" id="ARBA00022723"/>
    </source>
</evidence>
<comment type="caution">
    <text evidence="11">The sequence shown here is derived from an EMBL/GenBank/DDBJ whole genome shotgun (WGS) entry which is preliminary data.</text>
</comment>
<accession>A0A8K0D9M0</accession>
<evidence type="ECO:0000313" key="12">
    <source>
        <dbReference type="Proteomes" id="UP000801492"/>
    </source>
</evidence>
<comment type="similarity">
    <text evidence="3">Belongs to the peptidase M13 family.</text>
</comment>
<feature type="domain" description="Peptidase M13 N-terminal" evidence="10">
    <location>
        <begin position="1"/>
        <end position="40"/>
    </location>
</feature>
<keyword evidence="7" id="KW-0862">Zinc</keyword>
<evidence type="ECO:0000256" key="3">
    <source>
        <dbReference type="ARBA" id="ARBA00007357"/>
    </source>
</evidence>
<name>A0A8K0D9M0_IGNLU</name>
<evidence type="ECO:0000256" key="8">
    <source>
        <dbReference type="ARBA" id="ARBA00023049"/>
    </source>
</evidence>
<dbReference type="InterPro" id="IPR024079">
    <property type="entry name" value="MetalloPept_cat_dom_sf"/>
</dbReference>
<sequence>MVSDIRRTFVKTVKEIDWMDDVTKKRAVDKALAMTTHIAYAEELLDDKKLENYYSGLNVDTDNYLYFMANVSVFKTDNSIGRLWKLVNKTEWIQRATPITINAYYSLTENSIQFPAAILQGIFFDKNRLRAMNYGSIGTIIGHEITHGFDDEGKQYDKEGNLNDWWAENTNRAFIEKAQCIIDQYSTYIVPEVGINLNGINTQGENIADNAGIKEAYLAYKSWVEANGEEPQLPGLNYTAKQIFWISTANVWCTKDRKQSLKQDVLTDNHVPAKYRIIVPFSNSEYFAKDFNCPLGSKMNPQHKCQVW</sequence>